<feature type="transmembrane region" description="Helical" evidence="2">
    <location>
        <begin position="194"/>
        <end position="216"/>
    </location>
</feature>
<feature type="transmembrane region" description="Helical" evidence="2">
    <location>
        <begin position="281"/>
        <end position="301"/>
    </location>
</feature>
<dbReference type="AlphaFoldDB" id="A0AB34KSR6"/>
<gene>
    <name evidence="3" type="ORF">WHR41_04604</name>
</gene>
<reference evidence="3 4" key="1">
    <citation type="journal article" date="2020" name="Microbiol. Resour. Announc.">
        <title>Draft Genome Sequence of a Cladosporium Species Isolated from the Mesophotic Ascidian Didemnum maculosum.</title>
        <authorList>
            <person name="Gioti A."/>
            <person name="Siaperas R."/>
            <person name="Nikolaivits E."/>
            <person name="Le Goff G."/>
            <person name="Ouazzani J."/>
            <person name="Kotoulas G."/>
            <person name="Topakas E."/>
        </authorList>
    </citation>
    <scope>NUCLEOTIDE SEQUENCE [LARGE SCALE GENOMIC DNA]</scope>
    <source>
        <strain evidence="3 4">TM138-S3</strain>
    </source>
</reference>
<evidence type="ECO:0000313" key="3">
    <source>
        <dbReference type="EMBL" id="KAL1586811.1"/>
    </source>
</evidence>
<dbReference type="RefSeq" id="XP_069229916.1">
    <property type="nucleotide sequence ID" value="XM_069373210.1"/>
</dbReference>
<evidence type="ECO:0000313" key="4">
    <source>
        <dbReference type="Proteomes" id="UP000803884"/>
    </source>
</evidence>
<accession>A0AB34KSR6</accession>
<sequence>MPFELLEFTTAGILTRYDPWLSLQRARSFSNAWPNVLFETGCQLRENEWNCTAACFDLESGPQYLWNHDYATSTMTNCLNLPFIESALANGTMTDPQNLMQKYGIKANNGTNVTSLDSYPVVNGCIQAFCRSRHLSQYSESLCALRLRPQETTMCDHVKGGAFCATGTDGLGATSATFTTSICEHVDDSINPDIGGVGVIISYIMQLSLLLGAYVAQSLSRSWVKGLTLPFFVIRQMCRRMYSLALETAYEGSDDLQARLRFPRQVASLVASLVEFQKTQVFFIITVEVAVLIALYNGNYVNASSWQQWWNNVSFMQDIGYSGLEPVVFGMFLLRKADKLSWYATVASTCCVFVSTFTIVKSGEATIQPRQINNEISLDACQGQAPIQHCLEDRSSQGLNVSAQHWVVSPFILGFMILEKIANDRPIMERLSRCHPIAVLKLKWQAVRSPKIAQRLQDVKEHMLMIIVPLIELWFVVNISRMIMKYILWLPVGSTTRTNGTWPLGQIIAVAVWVPVIVELIYLLAHGIEKGSLYRLVRPYQVLPSQPRNTGNANMQPPSLAPVEAAIRPSSSPSPNDAHEYLLPSRASDQSFDAQMWSSM</sequence>
<feature type="transmembrane region" description="Helical" evidence="2">
    <location>
        <begin position="504"/>
        <end position="525"/>
    </location>
</feature>
<feature type="region of interest" description="Disordered" evidence="1">
    <location>
        <begin position="565"/>
        <end position="587"/>
    </location>
</feature>
<dbReference type="Proteomes" id="UP000803884">
    <property type="component" value="Unassembled WGS sequence"/>
</dbReference>
<keyword evidence="2" id="KW-1133">Transmembrane helix</keyword>
<keyword evidence="4" id="KW-1185">Reference proteome</keyword>
<protein>
    <submittedName>
        <fullName evidence="3">Uncharacterized protein</fullName>
    </submittedName>
</protein>
<feature type="transmembrane region" description="Helical" evidence="2">
    <location>
        <begin position="340"/>
        <end position="360"/>
    </location>
</feature>
<evidence type="ECO:0000256" key="2">
    <source>
        <dbReference type="SAM" id="Phobius"/>
    </source>
</evidence>
<feature type="transmembrane region" description="Helical" evidence="2">
    <location>
        <begin position="464"/>
        <end position="484"/>
    </location>
</feature>
<evidence type="ECO:0000256" key="1">
    <source>
        <dbReference type="SAM" id="MobiDB-lite"/>
    </source>
</evidence>
<organism evidence="3 4">
    <name type="scientific">Cladosporium halotolerans</name>
    <dbReference type="NCBI Taxonomy" id="1052096"/>
    <lineage>
        <taxon>Eukaryota</taxon>
        <taxon>Fungi</taxon>
        <taxon>Dikarya</taxon>
        <taxon>Ascomycota</taxon>
        <taxon>Pezizomycotina</taxon>
        <taxon>Dothideomycetes</taxon>
        <taxon>Dothideomycetidae</taxon>
        <taxon>Cladosporiales</taxon>
        <taxon>Cladosporiaceae</taxon>
        <taxon>Cladosporium</taxon>
    </lineage>
</organism>
<keyword evidence="2" id="KW-0812">Transmembrane</keyword>
<dbReference type="GeneID" id="96006048"/>
<dbReference type="EMBL" id="JAAQHG020000013">
    <property type="protein sequence ID" value="KAL1586811.1"/>
    <property type="molecule type" value="Genomic_DNA"/>
</dbReference>
<comment type="caution">
    <text evidence="3">The sequence shown here is derived from an EMBL/GenBank/DDBJ whole genome shotgun (WGS) entry which is preliminary data.</text>
</comment>
<keyword evidence="2" id="KW-0472">Membrane</keyword>
<name>A0AB34KSR6_9PEZI</name>
<proteinExistence type="predicted"/>